<dbReference type="PANTHER" id="PTHR31189">
    <property type="entry name" value="OS03G0336100 PROTEIN-RELATED"/>
    <property type="match status" value="1"/>
</dbReference>
<dbReference type="InterPro" id="IPR006044">
    <property type="entry name" value="11S_seedstore_pln"/>
</dbReference>
<dbReference type="Pfam" id="PF00190">
    <property type="entry name" value="Cupin_1"/>
    <property type="match status" value="2"/>
</dbReference>
<keyword evidence="3 5" id="KW-0708">Seed storage protein</keyword>
<dbReference type="SUPFAM" id="SSF51182">
    <property type="entry name" value="RmlC-like cupins"/>
    <property type="match status" value="1"/>
</dbReference>
<dbReference type="EMBL" id="JAKOGI010000183">
    <property type="protein sequence ID" value="KAJ8440812.1"/>
    <property type="molecule type" value="Genomic_DNA"/>
</dbReference>
<dbReference type="InterPro" id="IPR050253">
    <property type="entry name" value="Seed_Storage-Functional"/>
</dbReference>
<evidence type="ECO:0000256" key="4">
    <source>
        <dbReference type="ARBA" id="ARBA00023157"/>
    </source>
</evidence>
<evidence type="ECO:0000313" key="8">
    <source>
        <dbReference type="Proteomes" id="UP001153076"/>
    </source>
</evidence>
<comment type="subunit">
    <text evidence="5">Hexamer; each subunit is composed of an acidic and a basic chain derived from a single precursor and linked by a disulfide bond.</text>
</comment>
<proteinExistence type="inferred from homology"/>
<keyword evidence="8" id="KW-1185">Reference proteome</keyword>
<evidence type="ECO:0000259" key="6">
    <source>
        <dbReference type="SMART" id="SM00835"/>
    </source>
</evidence>
<dbReference type="SMART" id="SM00835">
    <property type="entry name" value="Cupin_1"/>
    <property type="match status" value="2"/>
</dbReference>
<dbReference type="GO" id="GO:0045735">
    <property type="term" value="F:nutrient reservoir activity"/>
    <property type="evidence" value="ECO:0007669"/>
    <property type="project" value="UniProtKB-KW"/>
</dbReference>
<comment type="caution">
    <text evidence="7">The sequence shown here is derived from an EMBL/GenBank/DDBJ whole genome shotgun (WGS) entry which is preliminary data.</text>
</comment>
<dbReference type="Gene3D" id="2.60.120.10">
    <property type="entry name" value="Jelly Rolls"/>
    <property type="match status" value="2"/>
</dbReference>
<name>A0A9Q1KCM9_9CARY</name>
<keyword evidence="4 5" id="KW-1015">Disulfide bond</keyword>
<accession>A0A9Q1KCM9</accession>
<evidence type="ECO:0000256" key="5">
    <source>
        <dbReference type="RuleBase" id="RU003681"/>
    </source>
</evidence>
<dbReference type="InterPro" id="IPR022379">
    <property type="entry name" value="11S_seedstore_CS"/>
</dbReference>
<feature type="domain" description="Cupin type-1" evidence="6">
    <location>
        <begin position="40"/>
        <end position="246"/>
    </location>
</feature>
<protein>
    <recommendedName>
        <fullName evidence="6">Cupin type-1 domain-containing protein</fullName>
    </recommendedName>
</protein>
<evidence type="ECO:0000256" key="3">
    <source>
        <dbReference type="ARBA" id="ARBA00023129"/>
    </source>
</evidence>
<evidence type="ECO:0000313" key="7">
    <source>
        <dbReference type="EMBL" id="KAJ8440812.1"/>
    </source>
</evidence>
<reference evidence="7" key="1">
    <citation type="submission" date="2022-04" db="EMBL/GenBank/DDBJ databases">
        <title>Carnegiea gigantea Genome sequencing and assembly v2.</title>
        <authorList>
            <person name="Copetti D."/>
            <person name="Sanderson M.J."/>
            <person name="Burquez A."/>
            <person name="Wojciechowski M.F."/>
        </authorList>
    </citation>
    <scope>NUCLEOTIDE SEQUENCE</scope>
    <source>
        <strain evidence="7">SGP5-SGP5p</strain>
        <tissue evidence="7">Aerial part</tissue>
    </source>
</reference>
<comment type="function">
    <text evidence="5">Seed storage protein.</text>
</comment>
<comment type="similarity">
    <text evidence="1 5">Belongs to the 11S seed storage protein (globulins) family.</text>
</comment>
<dbReference type="CDD" id="cd02242">
    <property type="entry name" value="cupin_11S_legumin_N"/>
    <property type="match status" value="1"/>
</dbReference>
<evidence type="ECO:0000256" key="2">
    <source>
        <dbReference type="ARBA" id="ARBA00022761"/>
    </source>
</evidence>
<dbReference type="InterPro" id="IPR006045">
    <property type="entry name" value="Cupin_1"/>
</dbReference>
<dbReference type="PRINTS" id="PR00439">
    <property type="entry name" value="11SGLOBULIN"/>
</dbReference>
<dbReference type="InterPro" id="IPR014710">
    <property type="entry name" value="RmlC-like_jellyroll"/>
</dbReference>
<dbReference type="CDD" id="cd02243">
    <property type="entry name" value="cupin_11S_legumin_C"/>
    <property type="match status" value="1"/>
</dbReference>
<keyword evidence="5" id="KW-0732">Signal</keyword>
<dbReference type="InterPro" id="IPR011051">
    <property type="entry name" value="RmlC_Cupin_sf"/>
</dbReference>
<keyword evidence="2 5" id="KW-0758">Storage protein</keyword>
<dbReference type="PROSITE" id="PS00305">
    <property type="entry name" value="11S_SEED_STORAGE"/>
    <property type="match status" value="1"/>
</dbReference>
<evidence type="ECO:0000256" key="1">
    <source>
        <dbReference type="ARBA" id="ARBA00007178"/>
    </source>
</evidence>
<sequence>MAKYNFLLGCSLVLVVLFNGCLGQGRLPFRQGYECQLDRISALEPTNRIQSEAGLTEVWDSNEEQFQCSGVSVVRRVIEPNGLLLPSFTSAPELVYIERGRGITGLMMPGCPETYESLGRASFREEELRGERGLQGSHQDLHQKIRQFRRGDIIALPAGVAHWTYNNGDEPIVAVILLDTSNHANQLDQDFPRRFYLAGNPQQEHGHHQYRTGEMRRGERGNGNIFSGFDTRILAESFGVSEELARRLQSPQDERGNIVRVQEGLHVVRPPWRAGEEREFHRHSRYMDNGLEETICSARIRENIDDPARADIYTPQAGRLTTLNSFNLPILKFLRLSAEKGVLYRNSIMAPHYNLNAHSIVYCCLGRGRIQIVNERGNSVFNDELRQGQLVVVPQNFAVVKEAAEEAFEWIAFKTNENAMFQTLAGRTSAIRAMPVEVIANIYQISHEQAQRLKYNRPETTLFCSRSAETRRRPAVAAAAE</sequence>
<organism evidence="7 8">
    <name type="scientific">Carnegiea gigantea</name>
    <dbReference type="NCBI Taxonomy" id="171969"/>
    <lineage>
        <taxon>Eukaryota</taxon>
        <taxon>Viridiplantae</taxon>
        <taxon>Streptophyta</taxon>
        <taxon>Embryophyta</taxon>
        <taxon>Tracheophyta</taxon>
        <taxon>Spermatophyta</taxon>
        <taxon>Magnoliopsida</taxon>
        <taxon>eudicotyledons</taxon>
        <taxon>Gunneridae</taxon>
        <taxon>Pentapetalae</taxon>
        <taxon>Caryophyllales</taxon>
        <taxon>Cactineae</taxon>
        <taxon>Cactaceae</taxon>
        <taxon>Cactoideae</taxon>
        <taxon>Echinocereeae</taxon>
        <taxon>Carnegiea</taxon>
    </lineage>
</organism>
<dbReference type="OrthoDB" id="2016041at2759"/>
<dbReference type="Proteomes" id="UP001153076">
    <property type="component" value="Unassembled WGS sequence"/>
</dbReference>
<feature type="signal peptide" evidence="5">
    <location>
        <begin position="1"/>
        <end position="23"/>
    </location>
</feature>
<dbReference type="AlphaFoldDB" id="A0A9Q1KCM9"/>
<dbReference type="FunFam" id="2.60.120.10:FF:000073">
    <property type="entry name" value="Glycinin G1"/>
    <property type="match status" value="1"/>
</dbReference>
<feature type="chain" id="PRO_5040533810" description="Cupin type-1 domain-containing protein" evidence="5">
    <location>
        <begin position="24"/>
        <end position="481"/>
    </location>
</feature>
<gene>
    <name evidence="7" type="ORF">Cgig2_000700</name>
</gene>
<dbReference type="PANTHER" id="PTHR31189:SF48">
    <property type="entry name" value="LEGUMIN B"/>
    <property type="match status" value="1"/>
</dbReference>
<feature type="domain" description="Cupin type-1" evidence="6">
    <location>
        <begin position="302"/>
        <end position="451"/>
    </location>
</feature>